<organism evidence="3 4">
    <name type="scientific">Geosmithia morbida</name>
    <dbReference type="NCBI Taxonomy" id="1094350"/>
    <lineage>
        <taxon>Eukaryota</taxon>
        <taxon>Fungi</taxon>
        <taxon>Dikarya</taxon>
        <taxon>Ascomycota</taxon>
        <taxon>Pezizomycotina</taxon>
        <taxon>Sordariomycetes</taxon>
        <taxon>Hypocreomycetidae</taxon>
        <taxon>Hypocreales</taxon>
        <taxon>Bionectriaceae</taxon>
        <taxon>Geosmithia</taxon>
    </lineage>
</organism>
<dbReference type="CDD" id="cd20273">
    <property type="entry name" value="Complex1_LYR_unchar"/>
    <property type="match status" value="1"/>
</dbReference>
<sequence length="374" mass="41995">MPPSTSIPGKSPLHIYRHLLREISYLPPAFSSTISDQVRHQFHQHANSPTHAKLRLSRARAGLRTIMAANRGDTDCMTRLMAKGFGREGKRRRQLVSEFVVSQGVGDSSSLEKMLEAATVDDDGVAATTPDDARSSTKKRKDKNAFLDRWDRPKLLQFLKTQQRAQNETKTSVIWGGSPIKTVDDMAGIPATNSWGKPPSETLVRAKQAKWWKRHADKIMPPIDKGEWQLLQRLSDGAQSQRGSEWAIPPRRTPAVSLSGPVEEDTKSRLDASAFHSAAFVDRPRTVRLRRYTGESRDAGPYTGKPHRDTISDRWFRRAYRRVWRKTSYAEMDANTLKYTFTWGKASSTSLPPPSPTQSTVFDGVDDNGQPKSA</sequence>
<accession>A0A9P5D766</accession>
<feature type="domain" description="LYR motif-containing protein Cup1-like N-terminal" evidence="2">
    <location>
        <begin position="15"/>
        <end position="95"/>
    </location>
</feature>
<dbReference type="Pfam" id="PF20263">
    <property type="entry name" value="LYRM2-like"/>
    <property type="match status" value="1"/>
</dbReference>
<evidence type="ECO:0000313" key="4">
    <source>
        <dbReference type="Proteomes" id="UP000749293"/>
    </source>
</evidence>
<name>A0A9P5D766_9HYPO</name>
<proteinExistence type="predicted"/>
<dbReference type="RefSeq" id="XP_035324132.1">
    <property type="nucleotide sequence ID" value="XM_035466295.1"/>
</dbReference>
<keyword evidence="4" id="KW-1185">Reference proteome</keyword>
<feature type="region of interest" description="Disordered" evidence="1">
    <location>
        <begin position="345"/>
        <end position="374"/>
    </location>
</feature>
<evidence type="ECO:0000259" key="2">
    <source>
        <dbReference type="Pfam" id="PF20263"/>
    </source>
</evidence>
<comment type="caution">
    <text evidence="3">The sequence shown here is derived from an EMBL/GenBank/DDBJ whole genome shotgun (WGS) entry which is preliminary data.</text>
</comment>
<dbReference type="InterPro" id="IPR046896">
    <property type="entry name" value="Cup1-like_N"/>
</dbReference>
<dbReference type="GeneID" id="55970548"/>
<evidence type="ECO:0000313" key="3">
    <source>
        <dbReference type="EMBL" id="KAF4125480.1"/>
    </source>
</evidence>
<protein>
    <recommendedName>
        <fullName evidence="2">LYR motif-containing protein Cup1-like N-terminal domain-containing protein</fullName>
    </recommendedName>
</protein>
<dbReference type="OrthoDB" id="5521299at2759"/>
<dbReference type="EMBL" id="JAANYQ010000003">
    <property type="protein sequence ID" value="KAF4125480.1"/>
    <property type="molecule type" value="Genomic_DNA"/>
</dbReference>
<reference evidence="3" key="1">
    <citation type="submission" date="2020-03" db="EMBL/GenBank/DDBJ databases">
        <title>Site-based positive gene gene selection in Geosmithia morbida across the United States reveals a broad range of putative effectors and factors for local host and environmental adapation.</title>
        <authorList>
            <person name="Onufrak A."/>
            <person name="Murdoch R.W."/>
            <person name="Gazis R."/>
            <person name="Huff M."/>
            <person name="Staton M."/>
            <person name="Klingeman W."/>
            <person name="Hadziabdic D."/>
        </authorList>
    </citation>
    <scope>NUCLEOTIDE SEQUENCE</scope>
    <source>
        <strain evidence="3">1262</strain>
    </source>
</reference>
<evidence type="ECO:0000256" key="1">
    <source>
        <dbReference type="SAM" id="MobiDB-lite"/>
    </source>
</evidence>
<dbReference type="AlphaFoldDB" id="A0A9P5D766"/>
<feature type="region of interest" description="Disordered" evidence="1">
    <location>
        <begin position="241"/>
        <end position="263"/>
    </location>
</feature>
<gene>
    <name evidence="3" type="ORF">GMORB2_4320</name>
</gene>
<dbReference type="Proteomes" id="UP000749293">
    <property type="component" value="Unassembled WGS sequence"/>
</dbReference>